<sequence>MDIRTRLLETAEQLFERHGFAATGMDRLTSAAGISSRTLYKHVGNKNGLIAAVLNERDRRFHRLVEADSIDALFAALETWFGQAGARGCLFLRAWGETGGGVPEIAEAMERHKQRLRERVDSIVLAEIGRHDDDLVEAIQLLFEGATHAATYRGEAAADAARRAAHRLAGLARIA</sequence>
<dbReference type="InterPro" id="IPR001647">
    <property type="entry name" value="HTH_TetR"/>
</dbReference>
<dbReference type="InterPro" id="IPR036271">
    <property type="entry name" value="Tet_transcr_reg_TetR-rel_C_sf"/>
</dbReference>
<name>A0A1Q8TFE4_9GAMM</name>
<evidence type="ECO:0000313" key="5">
    <source>
        <dbReference type="Proteomes" id="UP000186806"/>
    </source>
</evidence>
<dbReference type="AlphaFoldDB" id="A0A1Q8TFE4"/>
<proteinExistence type="predicted"/>
<dbReference type="PROSITE" id="PS50977">
    <property type="entry name" value="HTH_TETR_2"/>
    <property type="match status" value="1"/>
</dbReference>
<dbReference type="Proteomes" id="UP000186806">
    <property type="component" value="Unassembled WGS sequence"/>
</dbReference>
<dbReference type="InterPro" id="IPR009057">
    <property type="entry name" value="Homeodomain-like_sf"/>
</dbReference>
<evidence type="ECO:0000313" key="4">
    <source>
        <dbReference type="EMBL" id="OLO12348.1"/>
    </source>
</evidence>
<gene>
    <name evidence="4" type="ORF">BTW10_05480</name>
</gene>
<feature type="domain" description="HTH tetR-type" evidence="3">
    <location>
        <begin position="1"/>
        <end position="61"/>
    </location>
</feature>
<dbReference type="Gene3D" id="1.10.357.10">
    <property type="entry name" value="Tetracycline Repressor, domain 2"/>
    <property type="match status" value="1"/>
</dbReference>
<protein>
    <submittedName>
        <fullName evidence="4">TetR family transcriptional regulator</fullName>
    </submittedName>
</protein>
<dbReference type="GO" id="GO:0003700">
    <property type="term" value="F:DNA-binding transcription factor activity"/>
    <property type="evidence" value="ECO:0007669"/>
    <property type="project" value="TreeGrafter"/>
</dbReference>
<organism evidence="4 5">
    <name type="scientific">Chromohalobacter japonicus</name>
    <dbReference type="NCBI Taxonomy" id="223900"/>
    <lineage>
        <taxon>Bacteria</taxon>
        <taxon>Pseudomonadati</taxon>
        <taxon>Pseudomonadota</taxon>
        <taxon>Gammaproteobacteria</taxon>
        <taxon>Oceanospirillales</taxon>
        <taxon>Halomonadaceae</taxon>
        <taxon>Chromohalobacter</taxon>
    </lineage>
</organism>
<feature type="DNA-binding region" description="H-T-H motif" evidence="2">
    <location>
        <begin position="24"/>
        <end position="43"/>
    </location>
</feature>
<keyword evidence="1 2" id="KW-0238">DNA-binding</keyword>
<reference evidence="4 5" key="1">
    <citation type="submission" date="2016-12" db="EMBL/GenBank/DDBJ databases">
        <title>Draft genome sequences of strains Salinicola socius SMB35, Salinicola sp. MH3R3-1 and Chromohalobacter sp. SMB17 from the Verkhnekamsk potash mining region of Russia.</title>
        <authorList>
            <person name="Mavrodi D.V."/>
            <person name="Olsson B.E."/>
            <person name="Korsakova E.S."/>
            <person name="Pyankova A."/>
            <person name="Mavrodi O.V."/>
            <person name="Plotnikova E.G."/>
        </authorList>
    </citation>
    <scope>NUCLEOTIDE SEQUENCE [LARGE SCALE GENOMIC DNA]</scope>
    <source>
        <strain evidence="4 5">SMB17</strain>
    </source>
</reference>
<dbReference type="InterPro" id="IPR050109">
    <property type="entry name" value="HTH-type_TetR-like_transc_reg"/>
</dbReference>
<evidence type="ECO:0000256" key="1">
    <source>
        <dbReference type="ARBA" id="ARBA00023125"/>
    </source>
</evidence>
<dbReference type="SUPFAM" id="SSF46689">
    <property type="entry name" value="Homeodomain-like"/>
    <property type="match status" value="1"/>
</dbReference>
<accession>A0A1Q8TFE4</accession>
<dbReference type="PANTHER" id="PTHR30055:SF223">
    <property type="entry name" value="HTH-TYPE TRANSCRIPTIONAL REGULATOR UIDR"/>
    <property type="match status" value="1"/>
</dbReference>
<dbReference type="EMBL" id="MSDQ01000007">
    <property type="protein sequence ID" value="OLO12348.1"/>
    <property type="molecule type" value="Genomic_DNA"/>
</dbReference>
<dbReference type="PANTHER" id="PTHR30055">
    <property type="entry name" value="HTH-TYPE TRANSCRIPTIONAL REGULATOR RUTR"/>
    <property type="match status" value="1"/>
</dbReference>
<dbReference type="GO" id="GO:0000976">
    <property type="term" value="F:transcription cis-regulatory region binding"/>
    <property type="evidence" value="ECO:0007669"/>
    <property type="project" value="TreeGrafter"/>
</dbReference>
<dbReference type="Pfam" id="PF00440">
    <property type="entry name" value="TetR_N"/>
    <property type="match status" value="1"/>
</dbReference>
<evidence type="ECO:0000256" key="2">
    <source>
        <dbReference type="PROSITE-ProRule" id="PRU00335"/>
    </source>
</evidence>
<evidence type="ECO:0000259" key="3">
    <source>
        <dbReference type="PROSITE" id="PS50977"/>
    </source>
</evidence>
<dbReference type="PRINTS" id="PR00455">
    <property type="entry name" value="HTHTETR"/>
</dbReference>
<comment type="caution">
    <text evidence="4">The sequence shown here is derived from an EMBL/GenBank/DDBJ whole genome shotgun (WGS) entry which is preliminary data.</text>
</comment>
<dbReference type="SUPFAM" id="SSF48498">
    <property type="entry name" value="Tetracyclin repressor-like, C-terminal domain"/>
    <property type="match status" value="1"/>
</dbReference>
<keyword evidence="5" id="KW-1185">Reference proteome</keyword>